<gene>
    <name evidence="1" type="ORF">V6N12_057676</name>
</gene>
<dbReference type="Proteomes" id="UP001472677">
    <property type="component" value="Unassembled WGS sequence"/>
</dbReference>
<protein>
    <submittedName>
        <fullName evidence="1">Uncharacterized protein</fullName>
    </submittedName>
</protein>
<evidence type="ECO:0000313" key="2">
    <source>
        <dbReference type="Proteomes" id="UP001472677"/>
    </source>
</evidence>
<evidence type="ECO:0000313" key="1">
    <source>
        <dbReference type="EMBL" id="KAK8514780.1"/>
    </source>
</evidence>
<name>A0ABR2C5V3_9ROSI</name>
<comment type="caution">
    <text evidence="1">The sequence shown here is derived from an EMBL/GenBank/DDBJ whole genome shotgun (WGS) entry which is preliminary data.</text>
</comment>
<sequence length="92" mass="10295">MSITHYCFVGGGRWCRRRLKKSQRKVFFFIPGRLASVDKDIFLASSDTSILDSDIPLVLVFVAAGATEVKATTGIMEFITRYVLSIAVFMVK</sequence>
<dbReference type="EMBL" id="JBBPBM010000066">
    <property type="protein sequence ID" value="KAK8514780.1"/>
    <property type="molecule type" value="Genomic_DNA"/>
</dbReference>
<accession>A0ABR2C5V3</accession>
<organism evidence="1 2">
    <name type="scientific">Hibiscus sabdariffa</name>
    <name type="common">roselle</name>
    <dbReference type="NCBI Taxonomy" id="183260"/>
    <lineage>
        <taxon>Eukaryota</taxon>
        <taxon>Viridiplantae</taxon>
        <taxon>Streptophyta</taxon>
        <taxon>Embryophyta</taxon>
        <taxon>Tracheophyta</taxon>
        <taxon>Spermatophyta</taxon>
        <taxon>Magnoliopsida</taxon>
        <taxon>eudicotyledons</taxon>
        <taxon>Gunneridae</taxon>
        <taxon>Pentapetalae</taxon>
        <taxon>rosids</taxon>
        <taxon>malvids</taxon>
        <taxon>Malvales</taxon>
        <taxon>Malvaceae</taxon>
        <taxon>Malvoideae</taxon>
        <taxon>Hibiscus</taxon>
    </lineage>
</organism>
<keyword evidence="2" id="KW-1185">Reference proteome</keyword>
<reference evidence="1 2" key="1">
    <citation type="journal article" date="2024" name="G3 (Bethesda)">
        <title>Genome assembly of Hibiscus sabdariffa L. provides insights into metabolisms of medicinal natural products.</title>
        <authorList>
            <person name="Kim T."/>
        </authorList>
    </citation>
    <scope>NUCLEOTIDE SEQUENCE [LARGE SCALE GENOMIC DNA]</scope>
    <source>
        <strain evidence="1">TK-2024</strain>
        <tissue evidence="1">Old leaves</tissue>
    </source>
</reference>
<proteinExistence type="predicted"/>